<proteinExistence type="predicted"/>
<feature type="transmembrane region" description="Helical" evidence="1">
    <location>
        <begin position="255"/>
        <end position="274"/>
    </location>
</feature>
<dbReference type="EMBL" id="JACBNQ010000004">
    <property type="protein sequence ID" value="NYB73723.1"/>
    <property type="molecule type" value="Genomic_DNA"/>
</dbReference>
<name>A0A974BII6_SEDHY</name>
<feature type="transmembrane region" description="Helical" evidence="1">
    <location>
        <begin position="6"/>
        <end position="28"/>
    </location>
</feature>
<dbReference type="Gene3D" id="3.30.565.10">
    <property type="entry name" value="Histidine kinase-like ATPase, C-terminal domain"/>
    <property type="match status" value="1"/>
</dbReference>
<accession>A0A974BII6</accession>
<dbReference type="CDD" id="cd16935">
    <property type="entry name" value="HATPase_AgrC-ComD-like"/>
    <property type="match status" value="1"/>
</dbReference>
<dbReference type="InterPro" id="IPR032834">
    <property type="entry name" value="NatK-like_C"/>
</dbReference>
<dbReference type="GO" id="GO:0042802">
    <property type="term" value="F:identical protein binding"/>
    <property type="evidence" value="ECO:0007669"/>
    <property type="project" value="TreeGrafter"/>
</dbReference>
<feature type="transmembrane region" description="Helical" evidence="1">
    <location>
        <begin position="229"/>
        <end position="249"/>
    </location>
</feature>
<evidence type="ECO:0000259" key="2">
    <source>
        <dbReference type="Pfam" id="PF14501"/>
    </source>
</evidence>
<feature type="domain" description="Sensor histidine kinase NatK-like C-terminal" evidence="2">
    <location>
        <begin position="520"/>
        <end position="619"/>
    </location>
</feature>
<organism evidence="3 4">
    <name type="scientific">Sedimentibacter hydroxybenzoicus DSM 7310</name>
    <dbReference type="NCBI Taxonomy" id="1123245"/>
    <lineage>
        <taxon>Bacteria</taxon>
        <taxon>Bacillati</taxon>
        <taxon>Bacillota</taxon>
        <taxon>Tissierellia</taxon>
        <taxon>Sedimentibacter</taxon>
    </lineage>
</organism>
<dbReference type="AlphaFoldDB" id="A0A974BII6"/>
<protein>
    <submittedName>
        <fullName evidence="3">GHKL domain-containing protein</fullName>
    </submittedName>
</protein>
<keyword evidence="4" id="KW-1185">Reference proteome</keyword>
<feature type="transmembrane region" description="Helical" evidence="1">
    <location>
        <begin position="286"/>
        <end position="309"/>
    </location>
</feature>
<feature type="transmembrane region" description="Helical" evidence="1">
    <location>
        <begin position="170"/>
        <end position="190"/>
    </location>
</feature>
<dbReference type="PANTHER" id="PTHR40448">
    <property type="entry name" value="TWO-COMPONENT SENSOR HISTIDINE KINASE"/>
    <property type="match status" value="1"/>
</dbReference>
<dbReference type="SUPFAM" id="SSF55874">
    <property type="entry name" value="ATPase domain of HSP90 chaperone/DNA topoisomerase II/histidine kinase"/>
    <property type="match status" value="1"/>
</dbReference>
<feature type="transmembrane region" description="Helical" evidence="1">
    <location>
        <begin position="315"/>
        <end position="340"/>
    </location>
</feature>
<keyword evidence="1" id="KW-0472">Membrane</keyword>
<evidence type="ECO:0000313" key="4">
    <source>
        <dbReference type="Proteomes" id="UP000611629"/>
    </source>
</evidence>
<keyword evidence="1" id="KW-1133">Transmembrane helix</keyword>
<sequence>MKIRKISSITAFLSVVILISAGIFLLCYRFDNKYTAREKPDFIYLIHGWEIYRGKLLVPSDIGNHRPDEIVFIGQYGGFEGHIGGEVDRNPHGSATYRINLALPPGEKSYTLELPEIYSAYKLYINGLLMAQMGNPDPENYEPQTGNSFVTVHGSDKIEIIIAVSDYSHFYSGVVYPPAFGESAAVISLINMRFGLRAMAVAIALCIGGLYLGIWVLTKKSQRNIPLLYAALCACFAIYICHPVVKTLFYGGMNFYTVEITAYCMMLLLFMLIQERIINLPEKYRLFYSGLVSFGVFTCCWSLLMPYFLGGSLKLMLAYSVLINIYTWISGTFLILSAAYGVYQGAVHSKTILTGEVIFGCALVMDRIFPVFEPIRFGWFTELAGGVMVALTGVVMAKEIAREFHMRLALEERVESVNHLLETQRAYYPVLLQKEEEARAARHDLRHHMLMLRELAQSDTNKLTEYLNKYETKYLQQNNISYCNHYVADMILRKYAALAQQHSTPMDIKVSIPETIMINDVDFCVILSNLLENSLEATSKLPAEKRHIAVRIRLVLSRIGIFVENSFDGILKVKYDRFFSRKLKGGEGIGINSVRAICRHYDGSAEFYADENNVFHSEIILSVREETS</sequence>
<gene>
    <name evidence="3" type="ORF">HZF24_06160</name>
</gene>
<feature type="transmembrane region" description="Helical" evidence="1">
    <location>
        <begin position="378"/>
        <end position="397"/>
    </location>
</feature>
<dbReference type="Pfam" id="PF14501">
    <property type="entry name" value="HATPase_c_5"/>
    <property type="match status" value="1"/>
</dbReference>
<evidence type="ECO:0000256" key="1">
    <source>
        <dbReference type="SAM" id="Phobius"/>
    </source>
</evidence>
<reference evidence="3" key="1">
    <citation type="submission" date="2020-07" db="EMBL/GenBank/DDBJ databases">
        <title>Genomic analysis of a strain of Sedimentibacter Hydroxybenzoicus DSM7310.</title>
        <authorList>
            <person name="Ma S."/>
        </authorList>
    </citation>
    <scope>NUCLEOTIDE SEQUENCE</scope>
    <source>
        <strain evidence="3">DSM 7310</strain>
    </source>
</reference>
<dbReference type="RefSeq" id="WP_179237419.1">
    <property type="nucleotide sequence ID" value="NZ_JACBNQ010000004.1"/>
</dbReference>
<feature type="transmembrane region" description="Helical" evidence="1">
    <location>
        <begin position="196"/>
        <end position="217"/>
    </location>
</feature>
<dbReference type="Proteomes" id="UP000611629">
    <property type="component" value="Unassembled WGS sequence"/>
</dbReference>
<evidence type="ECO:0000313" key="3">
    <source>
        <dbReference type="EMBL" id="NYB73723.1"/>
    </source>
</evidence>
<dbReference type="PANTHER" id="PTHR40448:SF1">
    <property type="entry name" value="TWO-COMPONENT SENSOR HISTIDINE KINASE"/>
    <property type="match status" value="1"/>
</dbReference>
<keyword evidence="1" id="KW-0812">Transmembrane</keyword>
<comment type="caution">
    <text evidence="3">The sequence shown here is derived from an EMBL/GenBank/DDBJ whole genome shotgun (WGS) entry which is preliminary data.</text>
</comment>
<dbReference type="InterPro" id="IPR036890">
    <property type="entry name" value="HATPase_C_sf"/>
</dbReference>